<comment type="caution">
    <text evidence="1">The sequence shown here is derived from an EMBL/GenBank/DDBJ whole genome shotgun (WGS) entry which is preliminary data.</text>
</comment>
<dbReference type="AlphaFoldDB" id="A0A0N0CVM6"/>
<organism evidence="1 2">
    <name type="scientific">Lysinibacillus macroides</name>
    <dbReference type="NCBI Taxonomy" id="33935"/>
    <lineage>
        <taxon>Bacteria</taxon>
        <taxon>Bacillati</taxon>
        <taxon>Bacillota</taxon>
        <taxon>Bacilli</taxon>
        <taxon>Bacillales</taxon>
        <taxon>Bacillaceae</taxon>
        <taxon>Lysinibacillus</taxon>
    </lineage>
</organism>
<dbReference type="EMBL" id="LGCI01000008">
    <property type="protein sequence ID" value="KOY81955.1"/>
    <property type="molecule type" value="Genomic_DNA"/>
</dbReference>
<dbReference type="Proteomes" id="UP000037977">
    <property type="component" value="Unassembled WGS sequence"/>
</dbReference>
<reference evidence="1 2" key="1">
    <citation type="submission" date="2015-07" db="EMBL/GenBank/DDBJ databases">
        <title>Genome sequencing project for genomic taxonomy and phylogenomics of Bacillus-like bacteria.</title>
        <authorList>
            <person name="Liu B."/>
            <person name="Wang J."/>
            <person name="Zhu Y."/>
            <person name="Liu G."/>
            <person name="Chen Q."/>
            <person name="Chen Z."/>
            <person name="Che J."/>
            <person name="Ge C."/>
            <person name="Shi H."/>
            <person name="Pan Z."/>
            <person name="Liu X."/>
        </authorList>
    </citation>
    <scope>NUCLEOTIDE SEQUENCE [LARGE SCALE GENOMIC DNA]</scope>
    <source>
        <strain evidence="1 2">DSM 54</strain>
    </source>
</reference>
<sequence length="86" mass="10621">MKPHRENRNRAYYRHHRRRVIQRKLKIAKSYDWQFRYAGQLAKGKIHCSCWMCTQKTKRDGFPHGQIKKLAYISSQLTEYWQHEEN</sequence>
<evidence type="ECO:0000313" key="2">
    <source>
        <dbReference type="Proteomes" id="UP000037977"/>
    </source>
</evidence>
<dbReference type="PATRIC" id="fig|33935.3.peg.3603"/>
<protein>
    <submittedName>
        <fullName evidence="1">Uncharacterized protein</fullName>
    </submittedName>
</protein>
<gene>
    <name evidence="1" type="ORF">ADM90_13730</name>
</gene>
<accession>A0A0N0CVM6</accession>
<keyword evidence="2" id="KW-1185">Reference proteome</keyword>
<dbReference type="STRING" id="33935.ADM90_13730"/>
<evidence type="ECO:0000313" key="1">
    <source>
        <dbReference type="EMBL" id="KOY81955.1"/>
    </source>
</evidence>
<dbReference type="RefSeq" id="WP_083448554.1">
    <property type="nucleotide sequence ID" value="NZ_CP065643.1"/>
</dbReference>
<proteinExistence type="predicted"/>
<name>A0A0N0CVM6_9BACI</name>
<dbReference type="OrthoDB" id="2003637at2"/>